<dbReference type="PROSITE" id="PS50405">
    <property type="entry name" value="GST_CTER"/>
    <property type="match status" value="1"/>
</dbReference>
<feature type="domain" description="GST C-terminal" evidence="2">
    <location>
        <begin position="103"/>
        <end position="263"/>
    </location>
</feature>
<evidence type="ECO:0000259" key="1">
    <source>
        <dbReference type="PROSITE" id="PS50404"/>
    </source>
</evidence>
<dbReference type="SFLD" id="SFLDS00019">
    <property type="entry name" value="Glutathione_Transferase_(cytos"/>
    <property type="match status" value="1"/>
</dbReference>
<evidence type="ECO:0000313" key="4">
    <source>
        <dbReference type="Proteomes" id="UP001165190"/>
    </source>
</evidence>
<evidence type="ECO:0000313" key="3">
    <source>
        <dbReference type="EMBL" id="GMI71367.1"/>
    </source>
</evidence>
<dbReference type="InterPro" id="IPR004045">
    <property type="entry name" value="Glutathione_S-Trfase_N"/>
</dbReference>
<proteinExistence type="predicted"/>
<evidence type="ECO:0000259" key="2">
    <source>
        <dbReference type="PROSITE" id="PS50405"/>
    </source>
</evidence>
<dbReference type="SFLD" id="SFLDG00358">
    <property type="entry name" value="Main_(cytGST)"/>
    <property type="match status" value="1"/>
</dbReference>
<reference evidence="3" key="1">
    <citation type="submission" date="2023-05" db="EMBL/GenBank/DDBJ databases">
        <title>Genome and transcriptome analyses reveal genes involved in the formation of fine ridges on petal epidermal cells in Hibiscus trionum.</title>
        <authorList>
            <person name="Koshimizu S."/>
            <person name="Masuda S."/>
            <person name="Ishii T."/>
            <person name="Shirasu K."/>
            <person name="Hoshino A."/>
            <person name="Arita M."/>
        </authorList>
    </citation>
    <scope>NUCLEOTIDE SEQUENCE</scope>
    <source>
        <strain evidence="3">Hamamatsu line</strain>
    </source>
</reference>
<dbReference type="PANTHER" id="PTHR44328:SF6">
    <property type="entry name" value="GLUTATHIONE S-TRANSFERASE L1-RELATED"/>
    <property type="match status" value="1"/>
</dbReference>
<name>A0A9W7H669_HIBTR</name>
<keyword evidence="3" id="KW-0808">Transferase</keyword>
<dbReference type="InterPro" id="IPR036282">
    <property type="entry name" value="Glutathione-S-Trfase_C_sf"/>
</dbReference>
<feature type="domain" description="GST N-terminal" evidence="1">
    <location>
        <begin position="55"/>
        <end position="136"/>
    </location>
</feature>
<dbReference type="PANTHER" id="PTHR44328">
    <property type="entry name" value="GLUTATHIONE S-TRANSFERASE L1"/>
    <property type="match status" value="1"/>
</dbReference>
<dbReference type="InterPro" id="IPR036249">
    <property type="entry name" value="Thioredoxin-like_sf"/>
</dbReference>
<sequence>MRRQFLSKLNSINNQYGRFSKLGYTEFPRSMATVTLEFLPPPLDATAEQPALFDGTTRLYMTYTCPFAQRVWITRNYKGLQDKIKLVPLNLQNRPAWYKDKVYPENKVPALEHNGKVIGDSLDLIKYVNTNFEGPSLLPNDPDKRKVYEELLSDMDKFAGMMFTTLKGDSTTEAGAAFDLLEHALTKYDGPFLLGGEFSLADIAYITLVERFQIYLSEVFNYDIRAGRPKLAAWIEAANKIDAYKQTKKTDPNELVALYKKMFAVLFCLYP</sequence>
<dbReference type="PROSITE" id="PS50404">
    <property type="entry name" value="GST_NTER"/>
    <property type="match status" value="1"/>
</dbReference>
<dbReference type="GO" id="GO:0004364">
    <property type="term" value="F:glutathione transferase activity"/>
    <property type="evidence" value="ECO:0007669"/>
    <property type="project" value="InterPro"/>
</dbReference>
<accession>A0A9W7H669</accession>
<dbReference type="Pfam" id="PF13417">
    <property type="entry name" value="GST_N_3"/>
    <property type="match status" value="1"/>
</dbReference>
<dbReference type="InterPro" id="IPR010987">
    <property type="entry name" value="Glutathione-S-Trfase_C-like"/>
</dbReference>
<dbReference type="AlphaFoldDB" id="A0A9W7H669"/>
<dbReference type="Pfam" id="PF13410">
    <property type="entry name" value="GST_C_2"/>
    <property type="match status" value="1"/>
</dbReference>
<dbReference type="FunFam" id="3.40.30.10:FF:000091">
    <property type="entry name" value="Glutathione S-transferase L2, chloroplastic"/>
    <property type="match status" value="1"/>
</dbReference>
<organism evidence="3 4">
    <name type="scientific">Hibiscus trionum</name>
    <name type="common">Flower of an hour</name>
    <dbReference type="NCBI Taxonomy" id="183268"/>
    <lineage>
        <taxon>Eukaryota</taxon>
        <taxon>Viridiplantae</taxon>
        <taxon>Streptophyta</taxon>
        <taxon>Embryophyta</taxon>
        <taxon>Tracheophyta</taxon>
        <taxon>Spermatophyta</taxon>
        <taxon>Magnoliopsida</taxon>
        <taxon>eudicotyledons</taxon>
        <taxon>Gunneridae</taxon>
        <taxon>Pentapetalae</taxon>
        <taxon>rosids</taxon>
        <taxon>malvids</taxon>
        <taxon>Malvales</taxon>
        <taxon>Malvaceae</taxon>
        <taxon>Malvoideae</taxon>
        <taxon>Hibiscus</taxon>
    </lineage>
</organism>
<keyword evidence="4" id="KW-1185">Reference proteome</keyword>
<dbReference type="Gene3D" id="1.20.1050.10">
    <property type="match status" value="1"/>
</dbReference>
<dbReference type="InterPro" id="IPR044629">
    <property type="entry name" value="GSTL1/2/3"/>
</dbReference>
<dbReference type="SUPFAM" id="SSF52833">
    <property type="entry name" value="Thioredoxin-like"/>
    <property type="match status" value="1"/>
</dbReference>
<dbReference type="EMBL" id="BSYR01000010">
    <property type="protein sequence ID" value="GMI71367.1"/>
    <property type="molecule type" value="Genomic_DNA"/>
</dbReference>
<comment type="caution">
    <text evidence="3">The sequence shown here is derived from an EMBL/GenBank/DDBJ whole genome shotgun (WGS) entry which is preliminary data.</text>
</comment>
<protein>
    <submittedName>
        <fullName evidence="3">Glutathione transferase L3</fullName>
    </submittedName>
</protein>
<dbReference type="InterPro" id="IPR040079">
    <property type="entry name" value="Glutathione_S-Trfase"/>
</dbReference>
<dbReference type="SUPFAM" id="SSF47616">
    <property type="entry name" value="GST C-terminal domain-like"/>
    <property type="match status" value="1"/>
</dbReference>
<dbReference type="Gene3D" id="3.40.30.10">
    <property type="entry name" value="Glutaredoxin"/>
    <property type="match status" value="1"/>
</dbReference>
<dbReference type="OrthoDB" id="4951845at2759"/>
<gene>
    <name evidence="3" type="ORF">HRI_000805900</name>
</gene>
<dbReference type="Proteomes" id="UP001165190">
    <property type="component" value="Unassembled WGS sequence"/>
</dbReference>